<evidence type="ECO:0000313" key="1">
    <source>
        <dbReference type="EMBL" id="CAG8641185.1"/>
    </source>
</evidence>
<accession>A0ACA9NBG2</accession>
<dbReference type="EMBL" id="CAJVQC010012713">
    <property type="protein sequence ID" value="CAG8641185.1"/>
    <property type="molecule type" value="Genomic_DNA"/>
</dbReference>
<comment type="caution">
    <text evidence="1">The sequence shown here is derived from an EMBL/GenBank/DDBJ whole genome shotgun (WGS) entry which is preliminary data.</text>
</comment>
<protein>
    <submittedName>
        <fullName evidence="1">29605_t:CDS:1</fullName>
    </submittedName>
</protein>
<evidence type="ECO:0000313" key="2">
    <source>
        <dbReference type="Proteomes" id="UP000789920"/>
    </source>
</evidence>
<feature type="non-terminal residue" evidence="1">
    <location>
        <position position="1"/>
    </location>
</feature>
<sequence>PDTNQQSEYCSKKCQKQAVKLKLVEACKICECYPRMLEYGQRVNWCSLECKKQFLEENPNFKQMKIPSKIKKLTNKMSNINIAAKDVEDLPPPPSFEESLGAEQVSEKIREIQTLNYYPQSVPTNVPINFIVNEKSSISNMDFKNDISHASNNMNQISNNTNNIKSPVIQQKSPVIQQESPVIQQKSPVIQQESPVIQQKNPVIQQKSPIIQQESPVIQQKSPIIQQKSPIIKQQSPSVQEQSFDIPDAQPDSDAQFDEGENIIYAAPHQPVVQKPPPSPPPQYVYVNNPNPQPIYVNNAVVNPVNAYTMRPIVPQIPSGNVVYLNNNNMIGSTSTPQMQPKIVSAFPVVTPQLVNQIQPVKQNVKMVQCPIQQPPIQSIQQQQQIPTIQQSQMFATTPVVVPTYIDGKNIIQSQQIQQQMPMPMPMPQPYQQRIQQQNLSQNQPLNIPLNRPLNIPQNRPLNGSQNLPLNVPLNQPLNRPPNQLQFRPQYQQNQ</sequence>
<gene>
    <name evidence="1" type="ORF">RPERSI_LOCUS7489</name>
</gene>
<name>A0ACA9NBG2_9GLOM</name>
<organism evidence="1 2">
    <name type="scientific">Racocetra persica</name>
    <dbReference type="NCBI Taxonomy" id="160502"/>
    <lineage>
        <taxon>Eukaryota</taxon>
        <taxon>Fungi</taxon>
        <taxon>Fungi incertae sedis</taxon>
        <taxon>Mucoromycota</taxon>
        <taxon>Glomeromycotina</taxon>
        <taxon>Glomeromycetes</taxon>
        <taxon>Diversisporales</taxon>
        <taxon>Gigasporaceae</taxon>
        <taxon>Racocetra</taxon>
    </lineage>
</organism>
<keyword evidence="2" id="KW-1185">Reference proteome</keyword>
<dbReference type="Proteomes" id="UP000789920">
    <property type="component" value="Unassembled WGS sequence"/>
</dbReference>
<reference evidence="1" key="1">
    <citation type="submission" date="2021-06" db="EMBL/GenBank/DDBJ databases">
        <authorList>
            <person name="Kallberg Y."/>
            <person name="Tangrot J."/>
            <person name="Rosling A."/>
        </authorList>
    </citation>
    <scope>NUCLEOTIDE SEQUENCE</scope>
    <source>
        <strain evidence="1">MA461A</strain>
    </source>
</reference>
<proteinExistence type="predicted"/>